<keyword evidence="2" id="KW-1185">Reference proteome</keyword>
<comment type="caution">
    <text evidence="1">The sequence shown here is derived from an EMBL/GenBank/DDBJ whole genome shotgun (WGS) entry which is preliminary data.</text>
</comment>
<name>A0A368YED6_9HYPH</name>
<evidence type="ECO:0000313" key="1">
    <source>
        <dbReference type="EMBL" id="RCW78593.1"/>
    </source>
</evidence>
<sequence length="120" mass="13595">MNWDAIKFHDTLAREISRLQHNEALSDIERETFIVALSELSDAVLSAEPYPMAVDAHLDVESLQALRDAIRLIQTKRIARESAAKRAFTYKSFDLMTQEEANCSGSDNVVVANFRSPQKR</sequence>
<proteinExistence type="predicted"/>
<accession>A0A368YED6</accession>
<dbReference type="EMBL" id="QPJM01000023">
    <property type="protein sequence ID" value="RCW78593.1"/>
    <property type="molecule type" value="Genomic_DNA"/>
</dbReference>
<gene>
    <name evidence="1" type="ORF">C7476_12322</name>
</gene>
<reference evidence="1 2" key="1">
    <citation type="submission" date="2018-07" db="EMBL/GenBank/DDBJ databases">
        <title>Genomic Encyclopedia of Type Strains, Phase III (KMG-III): the genomes of soil and plant-associated and newly described type strains.</title>
        <authorList>
            <person name="Whitman W."/>
        </authorList>
    </citation>
    <scope>NUCLEOTIDE SEQUENCE [LARGE SCALE GENOMIC DNA]</scope>
    <source>
        <strain evidence="1 2">31-25a</strain>
    </source>
</reference>
<dbReference type="Proteomes" id="UP000253324">
    <property type="component" value="Unassembled WGS sequence"/>
</dbReference>
<evidence type="ECO:0000313" key="2">
    <source>
        <dbReference type="Proteomes" id="UP000253324"/>
    </source>
</evidence>
<dbReference type="AlphaFoldDB" id="A0A368YED6"/>
<protein>
    <submittedName>
        <fullName evidence="1">Uncharacterized protein</fullName>
    </submittedName>
</protein>
<organism evidence="1 2">
    <name type="scientific">Phyllobacterium bourgognense</name>
    <dbReference type="NCBI Taxonomy" id="314236"/>
    <lineage>
        <taxon>Bacteria</taxon>
        <taxon>Pseudomonadati</taxon>
        <taxon>Pseudomonadota</taxon>
        <taxon>Alphaproteobacteria</taxon>
        <taxon>Hyphomicrobiales</taxon>
        <taxon>Phyllobacteriaceae</taxon>
        <taxon>Phyllobacterium</taxon>
    </lineage>
</organism>